<dbReference type="AlphaFoldDB" id="A0A830FHL8"/>
<evidence type="ECO:0000256" key="3">
    <source>
        <dbReference type="ARBA" id="ARBA00023239"/>
    </source>
</evidence>
<comment type="catalytic activity">
    <reaction evidence="4">
        <text>(1R,6R)-6-hydroxy-2-succinyl-cyclohexa-2,4-diene-1-carboxylate = 2-succinylbenzoate + H2O</text>
        <dbReference type="Rhea" id="RHEA:10196"/>
        <dbReference type="ChEBI" id="CHEBI:15377"/>
        <dbReference type="ChEBI" id="CHEBI:18325"/>
        <dbReference type="ChEBI" id="CHEBI:58689"/>
        <dbReference type="EC" id="4.2.1.113"/>
    </reaction>
</comment>
<name>A0A830FHL8_9EURY</name>
<evidence type="ECO:0000256" key="1">
    <source>
        <dbReference type="ARBA" id="ARBA00022723"/>
    </source>
</evidence>
<reference evidence="6" key="1">
    <citation type="journal article" date="2014" name="Int. J. Syst. Evol. Microbiol.">
        <title>Complete genome sequence of Corynebacterium casei LMG S-19264T (=DSM 44701T), isolated from a smear-ripened cheese.</title>
        <authorList>
            <consortium name="US DOE Joint Genome Institute (JGI-PGF)"/>
            <person name="Walter F."/>
            <person name="Albersmeier A."/>
            <person name="Kalinowski J."/>
            <person name="Ruckert C."/>
        </authorList>
    </citation>
    <scope>NUCLEOTIDE SEQUENCE</scope>
    <source>
        <strain evidence="6">JCM 19596</strain>
    </source>
</reference>
<dbReference type="GO" id="GO:0043748">
    <property type="term" value="F:O-succinylbenzoate synthase activity"/>
    <property type="evidence" value="ECO:0007669"/>
    <property type="project" value="UniProtKB-EC"/>
</dbReference>
<comment type="similarity">
    <text evidence="4">Belongs to the mandelate racemase/muconate lactonizing enzyme family. MenC type 1 subfamily.</text>
</comment>
<sequence length="331" mass="33740">MSVEAFALPLATPLETAAGRIEEREGFLFAARGGTGEATPLPGWTESLAACERALRDADEKERWSAALAACEGAPAARHAVSQACLDARARAADRPLYRELGGERECERVPVNATVGDADVEGTLSAVETAVHAGFETVKVKVGARAVAADADRLDAVRSAYPRLELRADANAAWDEAEARAFLDATSGLDLAYVEQPVPGVDALARLTSVGPVAADESVVDAGVDACLDAGVAAVVLKPMALGGLDRARDAAFAALDAGVTPVVSNTVDAAYARSGAVHLAASLPDPAPAGLATGGRFARDLVPDATPVRNGYIAVPRGNGHAIGGSAGE</sequence>
<dbReference type="PANTHER" id="PTHR48073">
    <property type="entry name" value="O-SUCCINYLBENZOATE SYNTHASE-RELATED"/>
    <property type="match status" value="1"/>
</dbReference>
<dbReference type="SUPFAM" id="SSF54826">
    <property type="entry name" value="Enolase N-terminal domain-like"/>
    <property type="match status" value="1"/>
</dbReference>
<proteinExistence type="inferred from homology"/>
<comment type="pathway">
    <text evidence="4">Quinol/quinone metabolism; 1,4-dihydroxy-2-naphthoate biosynthesis; 1,4-dihydroxy-2-naphthoate from chorismate: step 4/7.</text>
</comment>
<evidence type="ECO:0000256" key="4">
    <source>
        <dbReference type="HAMAP-Rule" id="MF_00470"/>
    </source>
</evidence>
<evidence type="ECO:0000313" key="6">
    <source>
        <dbReference type="EMBL" id="GGL56964.1"/>
    </source>
</evidence>
<dbReference type="UniPathway" id="UPA01057">
    <property type="reaction ID" value="UER00165"/>
</dbReference>
<feature type="active site" description="Proton acceptor" evidence="4">
    <location>
        <position position="239"/>
    </location>
</feature>
<evidence type="ECO:0000259" key="5">
    <source>
        <dbReference type="SMART" id="SM00922"/>
    </source>
</evidence>
<evidence type="ECO:0000256" key="2">
    <source>
        <dbReference type="ARBA" id="ARBA00022842"/>
    </source>
</evidence>
<dbReference type="Gene3D" id="3.20.20.120">
    <property type="entry name" value="Enolase-like C-terminal domain"/>
    <property type="match status" value="1"/>
</dbReference>
<dbReference type="InterPro" id="IPR029065">
    <property type="entry name" value="Enolase_C-like"/>
</dbReference>
<dbReference type="SUPFAM" id="SSF51604">
    <property type="entry name" value="Enolase C-terminal domain-like"/>
    <property type="match status" value="1"/>
</dbReference>
<dbReference type="RefSeq" id="WP_188977313.1">
    <property type="nucleotide sequence ID" value="NZ_BMPG01000002.1"/>
</dbReference>
<dbReference type="Gene3D" id="3.30.390.10">
    <property type="entry name" value="Enolase-like, N-terminal domain"/>
    <property type="match status" value="1"/>
</dbReference>
<dbReference type="InterPro" id="IPR013342">
    <property type="entry name" value="Mandelate_racemase_C"/>
</dbReference>
<dbReference type="InterPro" id="IPR029017">
    <property type="entry name" value="Enolase-like_N"/>
</dbReference>
<dbReference type="EC" id="4.2.1.113" evidence="4"/>
<keyword evidence="4" id="KW-0474">Menaquinone biosynthesis</keyword>
<dbReference type="SMART" id="SM00922">
    <property type="entry name" value="MR_MLE"/>
    <property type="match status" value="1"/>
</dbReference>
<feature type="active site" description="Proton donor" evidence="4">
    <location>
        <position position="142"/>
    </location>
</feature>
<accession>A0A830FHL8</accession>
<keyword evidence="1 4" id="KW-0479">Metal-binding</keyword>
<dbReference type="PANTHER" id="PTHR48073:SF2">
    <property type="entry name" value="O-SUCCINYLBENZOATE SYNTHASE"/>
    <property type="match status" value="1"/>
</dbReference>
<dbReference type="Proteomes" id="UP000607197">
    <property type="component" value="Unassembled WGS sequence"/>
</dbReference>
<comment type="pathway">
    <text evidence="4">Quinol/quinone metabolism; menaquinone biosynthesis.</text>
</comment>
<comment type="cofactor">
    <cofactor evidence="4">
        <name>a divalent metal cation</name>
        <dbReference type="ChEBI" id="CHEBI:60240"/>
    </cofactor>
</comment>
<dbReference type="GO" id="GO:0000287">
    <property type="term" value="F:magnesium ion binding"/>
    <property type="evidence" value="ECO:0007669"/>
    <property type="project" value="UniProtKB-UniRule"/>
</dbReference>
<keyword evidence="2 4" id="KW-0460">Magnesium</keyword>
<dbReference type="HAMAP" id="MF_00470">
    <property type="entry name" value="MenC_1"/>
    <property type="match status" value="1"/>
</dbReference>
<keyword evidence="7" id="KW-1185">Reference proteome</keyword>
<keyword evidence="6" id="KW-0413">Isomerase</keyword>
<dbReference type="InterPro" id="IPR010196">
    <property type="entry name" value="OSB_synthase_MenC1"/>
</dbReference>
<dbReference type="UniPathway" id="UPA00079"/>
<organism evidence="6 7">
    <name type="scientific">Halocalculus aciditolerans</name>
    <dbReference type="NCBI Taxonomy" id="1383812"/>
    <lineage>
        <taxon>Archaea</taxon>
        <taxon>Methanobacteriati</taxon>
        <taxon>Methanobacteriota</taxon>
        <taxon>Stenosarchaea group</taxon>
        <taxon>Halobacteria</taxon>
        <taxon>Halobacteriales</taxon>
        <taxon>Halobacteriaceae</taxon>
        <taxon>Halocalculus</taxon>
    </lineage>
</organism>
<dbReference type="OrthoDB" id="214520at2157"/>
<evidence type="ECO:0000313" key="7">
    <source>
        <dbReference type="Proteomes" id="UP000607197"/>
    </source>
</evidence>
<dbReference type="SFLD" id="SFLDG00180">
    <property type="entry name" value="muconate_cycloisomerase"/>
    <property type="match status" value="1"/>
</dbReference>
<reference evidence="6" key="2">
    <citation type="submission" date="2020-09" db="EMBL/GenBank/DDBJ databases">
        <authorList>
            <person name="Sun Q."/>
            <person name="Ohkuma M."/>
        </authorList>
    </citation>
    <scope>NUCLEOTIDE SEQUENCE</scope>
    <source>
        <strain evidence="6">JCM 19596</strain>
    </source>
</reference>
<dbReference type="EMBL" id="BMPG01000002">
    <property type="protein sequence ID" value="GGL56964.1"/>
    <property type="molecule type" value="Genomic_DNA"/>
</dbReference>
<feature type="binding site" evidence="4">
    <location>
        <position position="217"/>
    </location>
    <ligand>
        <name>Mg(2+)</name>
        <dbReference type="ChEBI" id="CHEBI:18420"/>
    </ligand>
</feature>
<gene>
    <name evidence="4" type="primary">menC</name>
    <name evidence="6" type="ORF">GCM10009039_13870</name>
</gene>
<dbReference type="InterPro" id="IPR036849">
    <property type="entry name" value="Enolase-like_C_sf"/>
</dbReference>
<dbReference type="GO" id="GO:0009234">
    <property type="term" value="P:menaquinone biosynthetic process"/>
    <property type="evidence" value="ECO:0007669"/>
    <property type="project" value="UniProtKB-UniRule"/>
</dbReference>
<dbReference type="SFLD" id="SFLDF00009">
    <property type="entry name" value="o-succinylbenzoate_synthase"/>
    <property type="match status" value="1"/>
</dbReference>
<dbReference type="Pfam" id="PF13378">
    <property type="entry name" value="MR_MLE_C"/>
    <property type="match status" value="1"/>
</dbReference>
<protein>
    <recommendedName>
        <fullName evidence="4">o-succinylbenzoate synthase</fullName>
        <shortName evidence="4">OSB synthase</shortName>
        <shortName evidence="4">OSBS</shortName>
        <ecNumber evidence="4">4.2.1.113</ecNumber>
    </recommendedName>
    <alternativeName>
        <fullName evidence="4">4-(2'-carboxyphenyl)-4-oxybutyric acid synthase</fullName>
    </alternativeName>
    <alternativeName>
        <fullName evidence="4">o-succinylbenzoic acid synthase</fullName>
    </alternativeName>
</protein>
<feature type="binding site" evidence="4">
    <location>
        <position position="196"/>
    </location>
    <ligand>
        <name>Mg(2+)</name>
        <dbReference type="ChEBI" id="CHEBI:18420"/>
    </ligand>
</feature>
<dbReference type="GO" id="GO:0016853">
    <property type="term" value="F:isomerase activity"/>
    <property type="evidence" value="ECO:0007669"/>
    <property type="project" value="UniProtKB-KW"/>
</dbReference>
<comment type="caution">
    <text evidence="6">The sequence shown here is derived from an EMBL/GenBank/DDBJ whole genome shotgun (WGS) entry which is preliminary data.</text>
</comment>
<comment type="function">
    <text evidence="4">Converts 2-succinyl-6-hydroxy-2,4-cyclohexadiene-1-carboxylate (SHCHC) to 2-succinylbenzoate (OSB).</text>
</comment>
<dbReference type="SFLD" id="SFLDS00001">
    <property type="entry name" value="Enolase"/>
    <property type="match status" value="1"/>
</dbReference>
<keyword evidence="3 4" id="KW-0456">Lyase</keyword>
<feature type="domain" description="Mandelate racemase/muconate lactonizing enzyme C-terminal" evidence="5">
    <location>
        <begin position="121"/>
        <end position="215"/>
    </location>
</feature>
<feature type="binding site" evidence="4">
    <location>
        <position position="170"/>
    </location>
    <ligand>
        <name>Mg(2+)</name>
        <dbReference type="ChEBI" id="CHEBI:18420"/>
    </ligand>
</feature>